<dbReference type="Proteomes" id="UP001066276">
    <property type="component" value="Chromosome 1_2"/>
</dbReference>
<organism evidence="1 2">
    <name type="scientific">Pleurodeles waltl</name>
    <name type="common">Iberian ribbed newt</name>
    <dbReference type="NCBI Taxonomy" id="8319"/>
    <lineage>
        <taxon>Eukaryota</taxon>
        <taxon>Metazoa</taxon>
        <taxon>Chordata</taxon>
        <taxon>Craniata</taxon>
        <taxon>Vertebrata</taxon>
        <taxon>Euteleostomi</taxon>
        <taxon>Amphibia</taxon>
        <taxon>Batrachia</taxon>
        <taxon>Caudata</taxon>
        <taxon>Salamandroidea</taxon>
        <taxon>Salamandridae</taxon>
        <taxon>Pleurodelinae</taxon>
        <taxon>Pleurodeles</taxon>
    </lineage>
</organism>
<keyword evidence="2" id="KW-1185">Reference proteome</keyword>
<dbReference type="InterPro" id="IPR012337">
    <property type="entry name" value="RNaseH-like_sf"/>
</dbReference>
<proteinExistence type="predicted"/>
<dbReference type="PANTHER" id="PTHR45749">
    <property type="match status" value="1"/>
</dbReference>
<protein>
    <recommendedName>
        <fullName evidence="3">DUF4371 domain-containing protein</fullName>
    </recommendedName>
</protein>
<accession>A0AAV7W0Z7</accession>
<dbReference type="PANTHER" id="PTHR45749:SF21">
    <property type="entry name" value="DUF4371 DOMAIN-CONTAINING PROTEIN"/>
    <property type="match status" value="1"/>
</dbReference>
<evidence type="ECO:0008006" key="3">
    <source>
        <dbReference type="Google" id="ProtNLM"/>
    </source>
</evidence>
<dbReference type="SUPFAM" id="SSF53098">
    <property type="entry name" value="Ribonuclease H-like"/>
    <property type="match status" value="1"/>
</dbReference>
<comment type="caution">
    <text evidence="1">The sequence shown here is derived from an EMBL/GenBank/DDBJ whole genome shotgun (WGS) entry which is preliminary data.</text>
</comment>
<sequence length="336" mass="37165">MYLHEHYIGLYQADNTTGTAIAIIVKDVLCHHDLSLSKLRAQIHDGAANMAGKYHGTQALIGQEQLLALYIRCGAHCTNLGMQAVARKYSIMEDALLYVQELANLVGQSMPRCTIFSDPIQHSIEGPTNVLQIKPLCPTHWMVQVKAVQKVLNSYDPILENLEQLSTSKSSSDVSIRARGLLAYFQRGTTFLGLQIALKVLQLLECLNIAMQGCQQTASGLLAAMNVAKSAIIKFCSDEPFGSVLDFANHMTAKCHLNASEVPQLQHIPKLINDGATEIFHSATIRDYYHLQNSELLDAVSLHLTQSFNQEGIQTYAKFEQVLLTGNGMDYIAQYK</sequence>
<dbReference type="EMBL" id="JANPWB010000002">
    <property type="protein sequence ID" value="KAJ1207517.1"/>
    <property type="molecule type" value="Genomic_DNA"/>
</dbReference>
<name>A0AAV7W0Z7_PLEWA</name>
<gene>
    <name evidence="1" type="ORF">NDU88_002908</name>
</gene>
<dbReference type="AlphaFoldDB" id="A0AAV7W0Z7"/>
<evidence type="ECO:0000313" key="2">
    <source>
        <dbReference type="Proteomes" id="UP001066276"/>
    </source>
</evidence>
<reference evidence="1" key="1">
    <citation type="journal article" date="2022" name="bioRxiv">
        <title>Sequencing and chromosome-scale assembly of the giantPleurodeles waltlgenome.</title>
        <authorList>
            <person name="Brown T."/>
            <person name="Elewa A."/>
            <person name="Iarovenko S."/>
            <person name="Subramanian E."/>
            <person name="Araus A.J."/>
            <person name="Petzold A."/>
            <person name="Susuki M."/>
            <person name="Suzuki K.-i.T."/>
            <person name="Hayashi T."/>
            <person name="Toyoda A."/>
            <person name="Oliveira C."/>
            <person name="Osipova E."/>
            <person name="Leigh N.D."/>
            <person name="Simon A."/>
            <person name="Yun M.H."/>
        </authorList>
    </citation>
    <scope>NUCLEOTIDE SEQUENCE</scope>
    <source>
        <strain evidence="1">20211129_DDA</strain>
        <tissue evidence="1">Liver</tissue>
    </source>
</reference>
<evidence type="ECO:0000313" key="1">
    <source>
        <dbReference type="EMBL" id="KAJ1207517.1"/>
    </source>
</evidence>